<keyword evidence="6" id="KW-1185">Reference proteome</keyword>
<evidence type="ECO:0000256" key="3">
    <source>
        <dbReference type="SAM" id="MobiDB-lite"/>
    </source>
</evidence>
<dbReference type="Pfam" id="PF25516">
    <property type="entry name" value="PTPase"/>
    <property type="match status" value="1"/>
</dbReference>
<feature type="non-terminal residue" evidence="5">
    <location>
        <position position="935"/>
    </location>
</feature>
<organism evidence="5 6">
    <name type="scientific">Volvox reticuliferus</name>
    <dbReference type="NCBI Taxonomy" id="1737510"/>
    <lineage>
        <taxon>Eukaryota</taxon>
        <taxon>Viridiplantae</taxon>
        <taxon>Chlorophyta</taxon>
        <taxon>core chlorophytes</taxon>
        <taxon>Chlorophyceae</taxon>
        <taxon>CS clade</taxon>
        <taxon>Chlamydomonadales</taxon>
        <taxon>Volvocaceae</taxon>
        <taxon>Volvox</taxon>
    </lineage>
</organism>
<dbReference type="SUPFAM" id="SSF52540">
    <property type="entry name" value="P-loop containing nucleoside triphosphate hydrolases"/>
    <property type="match status" value="1"/>
</dbReference>
<dbReference type="InterPro" id="IPR058670">
    <property type="entry name" value="PTPase_dom"/>
</dbReference>
<dbReference type="InterPro" id="IPR027417">
    <property type="entry name" value="P-loop_NTPase"/>
</dbReference>
<name>A0A8J4C362_9CHLO</name>
<dbReference type="Pfam" id="PF19568">
    <property type="entry name" value="Spore_III_AA"/>
    <property type="match status" value="1"/>
</dbReference>
<dbReference type="Proteomes" id="UP000747110">
    <property type="component" value="Unassembled WGS sequence"/>
</dbReference>
<feature type="compositionally biased region" description="Low complexity" evidence="3">
    <location>
        <begin position="42"/>
        <end position="61"/>
    </location>
</feature>
<dbReference type="AlphaFoldDB" id="A0A8J4C362"/>
<feature type="compositionally biased region" description="Polar residues" evidence="3">
    <location>
        <begin position="772"/>
        <end position="782"/>
    </location>
</feature>
<feature type="region of interest" description="Disordered" evidence="3">
    <location>
        <begin position="497"/>
        <end position="517"/>
    </location>
</feature>
<dbReference type="PANTHER" id="PTHR20953">
    <property type="entry name" value="KINASE-RELATED"/>
    <property type="match status" value="1"/>
</dbReference>
<dbReference type="GO" id="GO:0005524">
    <property type="term" value="F:ATP binding"/>
    <property type="evidence" value="ECO:0007669"/>
    <property type="project" value="UniProtKB-KW"/>
</dbReference>
<dbReference type="Gene3D" id="3.40.50.300">
    <property type="entry name" value="P-loop containing nucleotide triphosphate hydrolases"/>
    <property type="match status" value="1"/>
</dbReference>
<evidence type="ECO:0000313" key="6">
    <source>
        <dbReference type="Proteomes" id="UP000747110"/>
    </source>
</evidence>
<feature type="region of interest" description="Disordered" evidence="3">
    <location>
        <begin position="753"/>
        <end position="782"/>
    </location>
</feature>
<feature type="region of interest" description="Disordered" evidence="3">
    <location>
        <begin position="548"/>
        <end position="581"/>
    </location>
</feature>
<protein>
    <recommendedName>
        <fullName evidence="4">AAA+ ATPase domain-containing protein</fullName>
    </recommendedName>
</protein>
<accession>A0A8J4C362</accession>
<comment type="caution">
    <text evidence="5">The sequence shown here is derived from an EMBL/GenBank/DDBJ whole genome shotgun (WGS) entry which is preliminary data.</text>
</comment>
<dbReference type="SMART" id="SM00382">
    <property type="entry name" value="AAA"/>
    <property type="match status" value="1"/>
</dbReference>
<evidence type="ECO:0000256" key="1">
    <source>
        <dbReference type="ARBA" id="ARBA00022741"/>
    </source>
</evidence>
<feature type="region of interest" description="Disordered" evidence="3">
    <location>
        <begin position="38"/>
        <end position="61"/>
    </location>
</feature>
<reference evidence="5" key="1">
    <citation type="journal article" date="2021" name="Proc. Natl. Acad. Sci. U.S.A.">
        <title>Three genomes in the algal genus Volvox reveal the fate of a haploid sex-determining region after a transition to homothallism.</title>
        <authorList>
            <person name="Yamamoto K."/>
            <person name="Hamaji T."/>
            <person name="Kawai-Toyooka H."/>
            <person name="Matsuzaki R."/>
            <person name="Takahashi F."/>
            <person name="Nishimura Y."/>
            <person name="Kawachi M."/>
            <person name="Noguchi H."/>
            <person name="Minakuchi Y."/>
            <person name="Umen J.G."/>
            <person name="Toyoda A."/>
            <person name="Nozaki H."/>
        </authorList>
    </citation>
    <scope>NUCLEOTIDE SEQUENCE</scope>
    <source>
        <strain evidence="5">NIES-3786</strain>
    </source>
</reference>
<gene>
    <name evidence="5" type="ORF">Vretifemale_2671</name>
</gene>
<keyword evidence="1" id="KW-0547">Nucleotide-binding</keyword>
<proteinExistence type="predicted"/>
<evidence type="ECO:0000313" key="5">
    <source>
        <dbReference type="EMBL" id="GIL72340.1"/>
    </source>
</evidence>
<keyword evidence="2" id="KW-0067">ATP-binding</keyword>
<evidence type="ECO:0000256" key="2">
    <source>
        <dbReference type="ARBA" id="ARBA00022840"/>
    </source>
</evidence>
<feature type="domain" description="AAA+ ATPase" evidence="4">
    <location>
        <begin position="209"/>
        <end position="344"/>
    </location>
</feature>
<feature type="compositionally biased region" description="Low complexity" evidence="3">
    <location>
        <begin position="553"/>
        <end position="572"/>
    </location>
</feature>
<dbReference type="CDD" id="cd00009">
    <property type="entry name" value="AAA"/>
    <property type="match status" value="1"/>
</dbReference>
<dbReference type="OrthoDB" id="26838at2759"/>
<evidence type="ECO:0000259" key="4">
    <source>
        <dbReference type="SMART" id="SM00382"/>
    </source>
</evidence>
<dbReference type="EMBL" id="BNCP01000004">
    <property type="protein sequence ID" value="GIL72340.1"/>
    <property type="molecule type" value="Genomic_DNA"/>
</dbReference>
<dbReference type="InterPro" id="IPR045735">
    <property type="entry name" value="Spore_III_AA_AAA+_ATPase"/>
</dbReference>
<dbReference type="PANTHER" id="PTHR20953:SF3">
    <property type="entry name" value="P-LOOP CONTAINING NUCLEOSIDE TRIPHOSPHATE HYDROLASES SUPERFAMILY PROTEIN"/>
    <property type="match status" value="1"/>
</dbReference>
<sequence length="935" mass="97161">MSQLHLHYHDLFFYRRNITPLSACVPRRLSKIRLGCGASGPSGSATCTATTTNPTTSSSSISSTSAATVLTTTYTDLGDDPQSCETTAEIDSELQLLFQLLPPDVRSVLKQRPDVGQLVEVVMDLGRVPTARFPHGDVVLSSETTTAEDLAQVISQVCQFDGDNRAGINSTLHRISCIRNRAGRIVGLTCRVGRAVPGAAELVRDLVMAARSVLLLGRPGVGKTTALREICRIAADECQQRVIVVDTSNEIGGDGDVPHPSIGGARRMQVPRPEAQHAVMVEAVENHMPQMVVIDEVSTVAECTAARTIAQRGVQLVASAHGNLLSNLIQNPTLSDLVGGIQSVTLGDEEARKRGVQKSILERAAPPTFDVVVEMEERGKWRVHLDVGAAVDTILAGGEAPGQVRFLDSTGQVARAKYMGTVRRTDSNGTTSTSEWWADEAGDREPLLWPVRQDVQTSSPVSSSSSPNPIAKAQAVQLPKPHKALGTDDGARGHEEARLEVAASSSSSQGSGATAGAFSHPASIASATADTAAIASFGAAATSLSRSTGGVWNSSSSNSSSSSSSNSSSSNSGGDARVYGHVAPNCSGRDDPWVNGNGAATSLPQLRAYLVMDDESAARVRAVLGLLSREAYEAALATAAGGSSDGTGAGGGGGASGAAHGSQNLIQLVPDLDIADMVIGTVSKLRKNPKIRNAARKRELPVYALTATSTSALLRNLCPLLGLDPLAVAEVVRAGSGGGGGGNDVAEATEKVLSPSSSLDEDNEDGGEGLATSGTTASGQRRSLQLSAADDYADLLATTVRELRYAPLDRSYAQHILGRFVEEMSATPMSAASGPTHGSVEGAVRPSSLAAVAWACSFVKHRKKFVEASRRDLSALAAACGQCWGELSGHDLLRVATGFAGLRLAPPSEAWLKGLMDAAREVLGTPGAVADGEVQ</sequence>
<dbReference type="InterPro" id="IPR003593">
    <property type="entry name" value="AAA+_ATPase"/>
</dbReference>
<feature type="compositionally biased region" description="Low complexity" evidence="3">
    <location>
        <begin position="502"/>
        <end position="517"/>
    </location>
</feature>